<dbReference type="PROSITE" id="PS50836">
    <property type="entry name" value="DOMON"/>
    <property type="match status" value="1"/>
</dbReference>
<evidence type="ECO:0000313" key="6">
    <source>
        <dbReference type="EMBL" id="CAD8371367.1"/>
    </source>
</evidence>
<comment type="similarity">
    <text evidence="1">Belongs to the copper type II ascorbate-dependent monooxygenase family.</text>
</comment>
<dbReference type="GO" id="GO:0005507">
    <property type="term" value="F:copper ion binding"/>
    <property type="evidence" value="ECO:0007669"/>
    <property type="project" value="InterPro"/>
</dbReference>
<dbReference type="Pfam" id="PF03351">
    <property type="entry name" value="DOMON"/>
    <property type="match status" value="1"/>
</dbReference>
<dbReference type="SUPFAM" id="SSF49742">
    <property type="entry name" value="PHM/PNGase F"/>
    <property type="match status" value="2"/>
</dbReference>
<evidence type="ECO:0000256" key="3">
    <source>
        <dbReference type="ARBA" id="ARBA00023180"/>
    </source>
</evidence>
<dbReference type="Pfam" id="PF03712">
    <property type="entry name" value="Cu2_monoox_C"/>
    <property type="match status" value="1"/>
</dbReference>
<dbReference type="InterPro" id="IPR036939">
    <property type="entry name" value="Cu2_ascorb_mOase_N_sf"/>
</dbReference>
<dbReference type="Pfam" id="PF01082">
    <property type="entry name" value="Cu2_monooxygen"/>
    <property type="match status" value="1"/>
</dbReference>
<dbReference type="InterPro" id="IPR000945">
    <property type="entry name" value="DBH-like"/>
</dbReference>
<organism evidence="6">
    <name type="scientific">Minutocellus polymorphus</name>
    <dbReference type="NCBI Taxonomy" id="265543"/>
    <lineage>
        <taxon>Eukaryota</taxon>
        <taxon>Sar</taxon>
        <taxon>Stramenopiles</taxon>
        <taxon>Ochrophyta</taxon>
        <taxon>Bacillariophyta</taxon>
        <taxon>Mediophyceae</taxon>
        <taxon>Cymatosirophycidae</taxon>
        <taxon>Cymatosirales</taxon>
        <taxon>Cymatosiraceae</taxon>
        <taxon>Minutocellus</taxon>
    </lineage>
</organism>
<dbReference type="InterPro" id="IPR000323">
    <property type="entry name" value="Cu2_ascorb_mOase_N"/>
</dbReference>
<feature type="signal peptide" evidence="4">
    <location>
        <begin position="1"/>
        <end position="16"/>
    </location>
</feature>
<evidence type="ECO:0000256" key="4">
    <source>
        <dbReference type="SAM" id="SignalP"/>
    </source>
</evidence>
<dbReference type="SMART" id="SM00664">
    <property type="entry name" value="DoH"/>
    <property type="match status" value="1"/>
</dbReference>
<feature type="chain" id="PRO_5030604587" description="DOMON domain-containing protein" evidence="4">
    <location>
        <begin position="17"/>
        <end position="595"/>
    </location>
</feature>
<dbReference type="CDD" id="cd09631">
    <property type="entry name" value="DOMON_DOH"/>
    <property type="match status" value="1"/>
</dbReference>
<keyword evidence="3" id="KW-0325">Glycoprotein</keyword>
<sequence>MMKHLLFATCAATAAAASSVSPAEYFPADINAPYVSWLASRGETKFDHSAYLAGTIEGEGVAVHWTIDSDASKIRLAVAAQATGWVGFGLAEAGGMKGSDIVLYEAATATITDAYAVEYVAPKTDDSQDWTLLHSQVEDGFIIFEAERLLDTGDPMDRAIGFDGEFVIPPHRVIAAWGDTPTVSYHGDNRARSALRFYPAHDKSGTEEDVFADEMAQEAEGYIDLIMPNHPISLDETEYVDLCFSHEDLINLGMPADVPLHIIGFEPLIDSAKHLHHLVMFGSGFDGDLTNGSCDQTAVAMSGGLALTWGYAPGGVPWEMPDEAGVPLGPGEDSYKMFYLNYHYDNRWQDTGITDSSGVRIYYTSRKRQYDAGILQLGDPIVQLAGEPIGQGLVRHDFNCPSSCTSFNFREEVTVYKEVLHMHEKGEFMFNEIIRDGEVMRRASVDYFDFEQAGLHEVQQGTFTIKPGDSIRTSCSFNTTSSKKGIEYGYGSQDEMCVSYMHYYPKQKIPLGVCGANWFFPACSATLTTEPISEVERVFGVVPSIPDIDGVDDTEIFDKETSSASLPLHFSSLLAFACASTTAALLLFSFGGPLP</sequence>
<protein>
    <recommendedName>
        <fullName evidence="5">DOMON domain-containing protein</fullName>
    </recommendedName>
</protein>
<dbReference type="InterPro" id="IPR008977">
    <property type="entry name" value="PHM/PNGase_F_dom_sf"/>
</dbReference>
<dbReference type="InterPro" id="IPR005018">
    <property type="entry name" value="DOMON_domain"/>
</dbReference>
<keyword evidence="2" id="KW-1015">Disulfide bond</keyword>
<evidence type="ECO:0000256" key="1">
    <source>
        <dbReference type="ARBA" id="ARBA00010676"/>
    </source>
</evidence>
<dbReference type="InterPro" id="IPR045266">
    <property type="entry name" value="DOH_DOMON"/>
</dbReference>
<gene>
    <name evidence="6" type="ORF">MPOL1434_LOCUS6420</name>
</gene>
<reference evidence="6" key="1">
    <citation type="submission" date="2021-01" db="EMBL/GenBank/DDBJ databases">
        <authorList>
            <person name="Corre E."/>
            <person name="Pelletier E."/>
            <person name="Niang G."/>
            <person name="Scheremetjew M."/>
            <person name="Finn R."/>
            <person name="Kale V."/>
            <person name="Holt S."/>
            <person name="Cochrane G."/>
            <person name="Meng A."/>
            <person name="Brown T."/>
            <person name="Cohen L."/>
        </authorList>
    </citation>
    <scope>NUCLEOTIDE SEQUENCE</scope>
    <source>
        <strain evidence="6">CCMP3303</strain>
    </source>
</reference>
<dbReference type="GO" id="GO:0004500">
    <property type="term" value="F:dopamine beta-monooxygenase activity"/>
    <property type="evidence" value="ECO:0007669"/>
    <property type="project" value="InterPro"/>
</dbReference>
<dbReference type="PANTHER" id="PTHR10157">
    <property type="entry name" value="DOPAMINE BETA HYDROXYLASE RELATED"/>
    <property type="match status" value="1"/>
</dbReference>
<name>A0A7S0ASV8_9STRA</name>
<dbReference type="Gene3D" id="2.60.120.310">
    <property type="entry name" value="Copper type II, ascorbate-dependent monooxygenase, N-terminal domain"/>
    <property type="match status" value="1"/>
</dbReference>
<evidence type="ECO:0000256" key="2">
    <source>
        <dbReference type="ARBA" id="ARBA00023157"/>
    </source>
</evidence>
<keyword evidence="4" id="KW-0732">Signal</keyword>
<dbReference type="InterPro" id="IPR014784">
    <property type="entry name" value="Cu2_ascorb_mOase-like_C"/>
</dbReference>
<dbReference type="PANTHER" id="PTHR10157:SF23">
    <property type="entry name" value="MOXD1 HOMOLOG 1"/>
    <property type="match status" value="1"/>
</dbReference>
<dbReference type="InterPro" id="IPR024548">
    <property type="entry name" value="Cu2_monoox_C"/>
</dbReference>
<dbReference type="EMBL" id="HBEJ01010935">
    <property type="protein sequence ID" value="CAD8371367.1"/>
    <property type="molecule type" value="Transcribed_RNA"/>
</dbReference>
<proteinExistence type="inferred from homology"/>
<accession>A0A7S0ASV8</accession>
<dbReference type="AlphaFoldDB" id="A0A7S0ASV8"/>
<evidence type="ECO:0000259" key="5">
    <source>
        <dbReference type="PROSITE" id="PS50836"/>
    </source>
</evidence>
<feature type="domain" description="DOMON" evidence="5">
    <location>
        <begin position="59"/>
        <end position="178"/>
    </location>
</feature>
<dbReference type="Gene3D" id="2.60.120.230">
    <property type="match status" value="1"/>
</dbReference>